<dbReference type="GO" id="GO:0042597">
    <property type="term" value="C:periplasmic space"/>
    <property type="evidence" value="ECO:0007669"/>
    <property type="project" value="UniProtKB-SubCell"/>
</dbReference>
<keyword evidence="4 7" id="KW-0574">Periplasm</keyword>
<keyword evidence="5" id="KW-1015">Disulfide bond</keyword>
<keyword evidence="3 7" id="KW-0732">Signal</keyword>
<dbReference type="InterPro" id="IPR033954">
    <property type="entry name" value="DiS-bond_Isoase_DsbC/G"/>
</dbReference>
<evidence type="ECO:0000256" key="3">
    <source>
        <dbReference type="ARBA" id="ARBA00022729"/>
    </source>
</evidence>
<organism evidence="10 11">
    <name type="scientific">Candidatus Methylobacter favarea</name>
    <dbReference type="NCBI Taxonomy" id="2707345"/>
    <lineage>
        <taxon>Bacteria</taxon>
        <taxon>Pseudomonadati</taxon>
        <taxon>Pseudomonadota</taxon>
        <taxon>Gammaproteobacteria</taxon>
        <taxon>Methylococcales</taxon>
        <taxon>Methylococcaceae</taxon>
        <taxon>Methylobacter</taxon>
    </lineage>
</organism>
<evidence type="ECO:0000259" key="9">
    <source>
        <dbReference type="Pfam" id="PF13098"/>
    </source>
</evidence>
<feature type="domain" description="Thioredoxin-like fold" evidence="9">
    <location>
        <begin position="115"/>
        <end position="237"/>
    </location>
</feature>
<evidence type="ECO:0000256" key="2">
    <source>
        <dbReference type="ARBA" id="ARBA00009813"/>
    </source>
</evidence>
<dbReference type="SUPFAM" id="SSF54423">
    <property type="entry name" value="DsbC/DsbG N-terminal domain-like"/>
    <property type="match status" value="1"/>
</dbReference>
<evidence type="ECO:0000256" key="5">
    <source>
        <dbReference type="ARBA" id="ARBA00023157"/>
    </source>
</evidence>
<dbReference type="Gene3D" id="3.40.30.10">
    <property type="entry name" value="Glutaredoxin"/>
    <property type="match status" value="1"/>
</dbReference>
<dbReference type="AlphaFoldDB" id="A0A8S0WP10"/>
<dbReference type="Gene3D" id="3.10.450.70">
    <property type="entry name" value="Disulphide bond isomerase, DsbC/G, N-terminal"/>
    <property type="match status" value="1"/>
</dbReference>
<dbReference type="InterPro" id="IPR012336">
    <property type="entry name" value="Thioredoxin-like_fold"/>
</dbReference>
<comment type="caution">
    <text evidence="10">The sequence shown here is derived from an EMBL/GenBank/DDBJ whole genome shotgun (WGS) entry which is preliminary data.</text>
</comment>
<comment type="similarity">
    <text evidence="2 7">Belongs to the thioredoxin family. DsbC subfamily.</text>
</comment>
<evidence type="ECO:0000256" key="1">
    <source>
        <dbReference type="ARBA" id="ARBA00004418"/>
    </source>
</evidence>
<protein>
    <recommendedName>
        <fullName evidence="7">Thiol:disulfide interchange protein</fullName>
    </recommendedName>
</protein>
<evidence type="ECO:0000313" key="11">
    <source>
        <dbReference type="Proteomes" id="UP000494216"/>
    </source>
</evidence>
<reference evidence="10 11" key="1">
    <citation type="submission" date="2020-02" db="EMBL/GenBank/DDBJ databases">
        <authorList>
            <person name="Hogendoorn C."/>
        </authorList>
    </citation>
    <scope>NUCLEOTIDE SEQUENCE [LARGE SCALE GENOMIC DNA]</scope>
    <source>
        <strain evidence="10">METHB21</strain>
    </source>
</reference>
<comment type="subcellular location">
    <subcellularLocation>
        <location evidence="1 7">Periplasm</location>
    </subcellularLocation>
</comment>
<feature type="signal peptide" evidence="7">
    <location>
        <begin position="1"/>
        <end position="26"/>
    </location>
</feature>
<evidence type="ECO:0000313" key="10">
    <source>
        <dbReference type="EMBL" id="CAA9890685.1"/>
    </source>
</evidence>
<proteinExistence type="inferred from homology"/>
<dbReference type="SUPFAM" id="SSF52833">
    <property type="entry name" value="Thioredoxin-like"/>
    <property type="match status" value="1"/>
</dbReference>
<name>A0A8S0WP10_9GAMM</name>
<comment type="function">
    <text evidence="7">Required for disulfide bond formation in some periplasmic proteins. Acts by transferring its disulfide bond to other proteins and is reduced in the process.</text>
</comment>
<dbReference type="CDD" id="cd03020">
    <property type="entry name" value="DsbA_DsbC_DsbG"/>
    <property type="match status" value="1"/>
</dbReference>
<dbReference type="Proteomes" id="UP000494216">
    <property type="component" value="Unassembled WGS sequence"/>
</dbReference>
<dbReference type="Pfam" id="PF10411">
    <property type="entry name" value="DsbC_N"/>
    <property type="match status" value="1"/>
</dbReference>
<dbReference type="InterPro" id="IPR009094">
    <property type="entry name" value="DiS-bond_isomerase_DsbC/G_N_sf"/>
</dbReference>
<evidence type="ECO:0000256" key="4">
    <source>
        <dbReference type="ARBA" id="ARBA00022764"/>
    </source>
</evidence>
<gene>
    <name evidence="10" type="ORF">METHB2_270015</name>
</gene>
<dbReference type="PANTHER" id="PTHR35272:SF3">
    <property type="entry name" value="THIOL:DISULFIDE INTERCHANGE PROTEIN DSBC"/>
    <property type="match status" value="1"/>
</dbReference>
<accession>A0A8S0WP10</accession>
<feature type="chain" id="PRO_5035963853" description="Thiol:disulfide interchange protein" evidence="7">
    <location>
        <begin position="27"/>
        <end position="244"/>
    </location>
</feature>
<keyword evidence="6 7" id="KW-0676">Redox-active center</keyword>
<dbReference type="Pfam" id="PF13098">
    <property type="entry name" value="Thioredoxin_2"/>
    <property type="match status" value="1"/>
</dbReference>
<dbReference type="PANTHER" id="PTHR35272">
    <property type="entry name" value="THIOL:DISULFIDE INTERCHANGE PROTEIN DSBC-RELATED"/>
    <property type="match status" value="1"/>
</dbReference>
<keyword evidence="11" id="KW-1185">Reference proteome</keyword>
<evidence type="ECO:0000259" key="8">
    <source>
        <dbReference type="Pfam" id="PF10411"/>
    </source>
</evidence>
<dbReference type="EMBL" id="CADCXN010000055">
    <property type="protein sequence ID" value="CAA9890685.1"/>
    <property type="molecule type" value="Genomic_DNA"/>
</dbReference>
<evidence type="ECO:0000256" key="6">
    <source>
        <dbReference type="ARBA" id="ARBA00023284"/>
    </source>
</evidence>
<dbReference type="InterPro" id="IPR051470">
    <property type="entry name" value="Thiol:disulfide_interchange"/>
</dbReference>
<dbReference type="InterPro" id="IPR036249">
    <property type="entry name" value="Thioredoxin-like_sf"/>
</dbReference>
<evidence type="ECO:0000256" key="7">
    <source>
        <dbReference type="RuleBase" id="RU364038"/>
    </source>
</evidence>
<sequence>MKNMKNSLRIAALVLLGWAFFAVANADQNTVRQAMAKSMPSVKIDSIKPSVINGLYEVTVGTNIIYVSDNGKYILQGHLIDVEARRDLTEEMLGAARIQAIEKIGQDNMIVFKPKTSKYKVFVFTDIDCGYCQKLHSEIDRYLAEGITIQYLFFPRAGKGSDSYNKAVSVWCSKDRNAALTSAKKGNVPPPKTCDNPVDEHMQLGAEFDVKGTPMIVTEKGNIYPGYLPAQQLSEALASEKAQK</sequence>
<feature type="domain" description="Disulphide bond isomerase DsbC/G N-terminal" evidence="8">
    <location>
        <begin position="23"/>
        <end position="90"/>
    </location>
</feature>
<dbReference type="InterPro" id="IPR018950">
    <property type="entry name" value="DiS-bond_isomerase_DsbC/G_N"/>
</dbReference>